<dbReference type="AlphaFoldDB" id="A0A316TXT2"/>
<dbReference type="RefSeq" id="XP_025344808.1">
    <property type="nucleotide sequence ID" value="XM_025489232.1"/>
</dbReference>
<gene>
    <name evidence="1" type="ORF">BCV69DRAFT_131503</name>
</gene>
<evidence type="ECO:0000313" key="1">
    <source>
        <dbReference type="EMBL" id="PWN17648.1"/>
    </source>
</evidence>
<dbReference type="EMBL" id="KZ819345">
    <property type="protein sequence ID" value="PWN17648.1"/>
    <property type="molecule type" value="Genomic_DNA"/>
</dbReference>
<organism evidence="1 2">
    <name type="scientific">Pseudomicrostroma glucosiphilum</name>
    <dbReference type="NCBI Taxonomy" id="1684307"/>
    <lineage>
        <taxon>Eukaryota</taxon>
        <taxon>Fungi</taxon>
        <taxon>Dikarya</taxon>
        <taxon>Basidiomycota</taxon>
        <taxon>Ustilaginomycotina</taxon>
        <taxon>Exobasidiomycetes</taxon>
        <taxon>Microstromatales</taxon>
        <taxon>Microstromatales incertae sedis</taxon>
        <taxon>Pseudomicrostroma</taxon>
    </lineage>
</organism>
<sequence length="243" mass="27921">MISCLEKILEQHSHSVSSAESIDLAWLRRVESNLDDLFLLWYKNGRKTTRAYYKKIQATNSVRTSLSDYTDKAAPSGGTRGTSVRDSARQIVNRLFFRPSRSLVSTSAVPLPSSSNAFLRPMYPLLECRIYDRLQRNSNWRHMDLEWCRLFSCVTNKVRDVYRIAVKDAYTAAHAATVGRTRRLIGYELPWLPEVRRIVYSERDIYSRIHLLELLREGCRWIITTGTLSGRGARITEGGIGET</sequence>
<dbReference type="GeneID" id="37010966"/>
<accession>A0A316TXT2</accession>
<proteinExistence type="predicted"/>
<protein>
    <submittedName>
        <fullName evidence="1">Uncharacterized protein</fullName>
    </submittedName>
</protein>
<reference evidence="1 2" key="1">
    <citation type="journal article" date="2018" name="Mol. Biol. Evol.">
        <title>Broad Genomic Sampling Reveals a Smut Pathogenic Ancestry of the Fungal Clade Ustilaginomycotina.</title>
        <authorList>
            <person name="Kijpornyongpan T."/>
            <person name="Mondo S.J."/>
            <person name="Barry K."/>
            <person name="Sandor L."/>
            <person name="Lee J."/>
            <person name="Lipzen A."/>
            <person name="Pangilinan J."/>
            <person name="LaButti K."/>
            <person name="Hainaut M."/>
            <person name="Henrissat B."/>
            <person name="Grigoriev I.V."/>
            <person name="Spatafora J.W."/>
            <person name="Aime M.C."/>
        </authorList>
    </citation>
    <scope>NUCLEOTIDE SEQUENCE [LARGE SCALE GENOMIC DNA]</scope>
    <source>
        <strain evidence="1 2">MCA 4718</strain>
    </source>
</reference>
<evidence type="ECO:0000313" key="2">
    <source>
        <dbReference type="Proteomes" id="UP000245942"/>
    </source>
</evidence>
<keyword evidence="2" id="KW-1185">Reference proteome</keyword>
<name>A0A316TXT2_9BASI</name>
<dbReference type="Proteomes" id="UP000245942">
    <property type="component" value="Unassembled WGS sequence"/>
</dbReference>